<dbReference type="EMBL" id="DTBH01000022">
    <property type="protein sequence ID" value="HGQ76489.1"/>
    <property type="molecule type" value="Genomic_DNA"/>
</dbReference>
<evidence type="ECO:0000313" key="5">
    <source>
        <dbReference type="EMBL" id="HGQ76489.1"/>
    </source>
</evidence>
<dbReference type="OrthoDB" id="9809318at2"/>
<dbReference type="InterPro" id="IPR001789">
    <property type="entry name" value="Sig_transdc_resp-reg_receiver"/>
</dbReference>
<dbReference type="AlphaFoldDB" id="A0A172T3V4"/>
<sequence length="244" mass="28166">MTCVIVEDEKLLAMLLEKMVKEEGLEVLGVAKDAEEAIKMIDEKKPEVVFLDINLGEHDGFYVLQHINHKPYVIFTTAYSEYAVKAFEENAVDYLLKPIKKERLREAIERVRKLSTFEKANIADNIQRLKELAQKLKTDKFIVETGDEIVFLNVDEIIFLTSDEGETVVVTKDGKMKTKMPLKDCEIKLPHEKFLRVHKSYIVNVEKIKKIIRNYFGSFALELSNGDIIPVGRNYKDSIKKLLE</sequence>
<keyword evidence="1" id="KW-0597">Phosphoprotein</keyword>
<dbReference type="KEGG" id="fng:JM64_06590"/>
<evidence type="ECO:0000313" key="4">
    <source>
        <dbReference type="EMBL" id="ANE41660.1"/>
    </source>
</evidence>
<proteinExistence type="predicted"/>
<evidence type="ECO:0000313" key="6">
    <source>
        <dbReference type="Proteomes" id="UP000077096"/>
    </source>
</evidence>
<dbReference type="SUPFAM" id="SSF52172">
    <property type="entry name" value="CheY-like"/>
    <property type="match status" value="1"/>
</dbReference>
<evidence type="ECO:0000259" key="2">
    <source>
        <dbReference type="PROSITE" id="PS50110"/>
    </source>
</evidence>
<dbReference type="InterPro" id="IPR007492">
    <property type="entry name" value="LytTR_DNA-bd_dom"/>
</dbReference>
<dbReference type="GO" id="GO:0003677">
    <property type="term" value="F:DNA binding"/>
    <property type="evidence" value="ECO:0007669"/>
    <property type="project" value="InterPro"/>
</dbReference>
<dbReference type="GO" id="GO:0000156">
    <property type="term" value="F:phosphorelay response regulator activity"/>
    <property type="evidence" value="ECO:0007669"/>
    <property type="project" value="InterPro"/>
</dbReference>
<dbReference type="PANTHER" id="PTHR37299:SF1">
    <property type="entry name" value="STAGE 0 SPORULATION PROTEIN A HOMOLOG"/>
    <property type="match status" value="1"/>
</dbReference>
<evidence type="ECO:0000259" key="3">
    <source>
        <dbReference type="PROSITE" id="PS50930"/>
    </source>
</evidence>
<dbReference type="Pfam" id="PF04397">
    <property type="entry name" value="LytTR"/>
    <property type="match status" value="1"/>
</dbReference>
<reference evidence="4 6" key="1">
    <citation type="submission" date="2014-08" db="EMBL/GenBank/DDBJ databases">
        <title>Fervidobacterium pennivorans DYC genome.</title>
        <authorList>
            <person name="Wushke S."/>
        </authorList>
    </citation>
    <scope>NUCLEOTIDE SEQUENCE [LARGE SCALE GENOMIC DNA]</scope>
    <source>
        <strain evidence="4 6">DYC</strain>
    </source>
</reference>
<dbReference type="PROSITE" id="PS50930">
    <property type="entry name" value="HTH_LYTTR"/>
    <property type="match status" value="1"/>
</dbReference>
<dbReference type="PROSITE" id="PS50110">
    <property type="entry name" value="RESPONSE_REGULATORY"/>
    <property type="match status" value="1"/>
</dbReference>
<reference evidence="5" key="2">
    <citation type="journal article" date="2020" name="mSystems">
        <title>Genome- and Community-Level Interaction Insights into Carbon Utilization and Element Cycling Functions of Hydrothermarchaeota in Hydrothermal Sediment.</title>
        <authorList>
            <person name="Zhou Z."/>
            <person name="Liu Y."/>
            <person name="Xu W."/>
            <person name="Pan J."/>
            <person name="Luo Z.H."/>
            <person name="Li M."/>
        </authorList>
    </citation>
    <scope>NUCLEOTIDE SEQUENCE [LARGE SCALE GENOMIC DNA]</scope>
    <source>
        <strain evidence="5">SpSt-640</strain>
    </source>
</reference>
<protein>
    <submittedName>
        <fullName evidence="4">LytTR family transcriptional regulator</fullName>
    </submittedName>
    <submittedName>
        <fullName evidence="5">Response regulator transcription factor</fullName>
    </submittedName>
</protein>
<dbReference type="Gene3D" id="2.40.50.1020">
    <property type="entry name" value="LytTr DNA-binding domain"/>
    <property type="match status" value="1"/>
</dbReference>
<feature type="domain" description="Response regulatory" evidence="2">
    <location>
        <begin position="2"/>
        <end position="112"/>
    </location>
</feature>
<dbReference type="SMART" id="SM00850">
    <property type="entry name" value="LytTR"/>
    <property type="match status" value="1"/>
</dbReference>
<feature type="modified residue" description="4-aspartylphosphate" evidence="1">
    <location>
        <position position="52"/>
    </location>
</feature>
<gene>
    <name evidence="5" type="ORF">ENU12_00865</name>
    <name evidence="4" type="ORF">JM64_06590</name>
</gene>
<feature type="domain" description="HTH LytTR-type" evidence="3">
    <location>
        <begin position="141"/>
        <end position="244"/>
    </location>
</feature>
<dbReference type="PANTHER" id="PTHR37299">
    <property type="entry name" value="TRANSCRIPTIONAL REGULATOR-RELATED"/>
    <property type="match status" value="1"/>
</dbReference>
<dbReference type="InterPro" id="IPR011006">
    <property type="entry name" value="CheY-like_superfamily"/>
</dbReference>
<dbReference type="InterPro" id="IPR046947">
    <property type="entry name" value="LytR-like"/>
</dbReference>
<dbReference type="EMBL" id="CP011393">
    <property type="protein sequence ID" value="ANE41660.1"/>
    <property type="molecule type" value="Genomic_DNA"/>
</dbReference>
<accession>A0A172T3V4</accession>
<dbReference type="Proteomes" id="UP000077096">
    <property type="component" value="Chromosome"/>
</dbReference>
<dbReference type="Pfam" id="PF00072">
    <property type="entry name" value="Response_reg"/>
    <property type="match status" value="1"/>
</dbReference>
<dbReference type="Gene3D" id="3.40.50.2300">
    <property type="match status" value="1"/>
</dbReference>
<dbReference type="SMART" id="SM00448">
    <property type="entry name" value="REC"/>
    <property type="match status" value="1"/>
</dbReference>
<name>A0A172T3V4_FERPE</name>
<organism evidence="4 6">
    <name type="scientific">Fervidobacterium pennivorans</name>
    <dbReference type="NCBI Taxonomy" id="93466"/>
    <lineage>
        <taxon>Bacteria</taxon>
        <taxon>Thermotogati</taxon>
        <taxon>Thermotogota</taxon>
        <taxon>Thermotogae</taxon>
        <taxon>Thermotogales</taxon>
        <taxon>Fervidobacteriaceae</taxon>
        <taxon>Fervidobacterium</taxon>
    </lineage>
</organism>
<dbReference type="PATRIC" id="fig|93466.3.peg.1398"/>
<evidence type="ECO:0000256" key="1">
    <source>
        <dbReference type="PROSITE-ProRule" id="PRU00169"/>
    </source>
</evidence>